<evidence type="ECO:0008006" key="3">
    <source>
        <dbReference type="Google" id="ProtNLM"/>
    </source>
</evidence>
<dbReference type="InterPro" id="IPR011010">
    <property type="entry name" value="DNA_brk_join_enz"/>
</dbReference>
<dbReference type="Proteomes" id="UP001202134">
    <property type="component" value="Unassembled WGS sequence"/>
</dbReference>
<organism evidence="1 2">
    <name type="scientific">Shewanella electrodiphila</name>
    <dbReference type="NCBI Taxonomy" id="934143"/>
    <lineage>
        <taxon>Bacteria</taxon>
        <taxon>Pseudomonadati</taxon>
        <taxon>Pseudomonadota</taxon>
        <taxon>Gammaproteobacteria</taxon>
        <taxon>Alteromonadales</taxon>
        <taxon>Shewanellaceae</taxon>
        <taxon>Shewanella</taxon>
    </lineage>
</organism>
<gene>
    <name evidence="1" type="ORF">L2737_11815</name>
</gene>
<reference evidence="1 2" key="1">
    <citation type="submission" date="2022-01" db="EMBL/GenBank/DDBJ databases">
        <title>Whole genome-based taxonomy of the Shewanellaceae.</title>
        <authorList>
            <person name="Martin-Rodriguez A.J."/>
        </authorList>
    </citation>
    <scope>NUCLEOTIDE SEQUENCE [LARGE SCALE GENOMIC DNA]</scope>
    <source>
        <strain evidence="1 2">DSM 24955</strain>
    </source>
</reference>
<evidence type="ECO:0000313" key="1">
    <source>
        <dbReference type="EMBL" id="MCL1046012.1"/>
    </source>
</evidence>
<evidence type="ECO:0000313" key="2">
    <source>
        <dbReference type="Proteomes" id="UP001202134"/>
    </source>
</evidence>
<accession>A0ABT0KQA7</accession>
<proteinExistence type="predicted"/>
<name>A0ABT0KQA7_9GAMM</name>
<protein>
    <recommendedName>
        <fullName evidence="3">Integrase</fullName>
    </recommendedName>
</protein>
<dbReference type="EMBL" id="JAKIKU010000005">
    <property type="protein sequence ID" value="MCL1046012.1"/>
    <property type="molecule type" value="Genomic_DNA"/>
</dbReference>
<dbReference type="SUPFAM" id="SSF56349">
    <property type="entry name" value="DNA breaking-rejoining enzymes"/>
    <property type="match status" value="1"/>
</dbReference>
<comment type="caution">
    <text evidence="1">The sequence shown here is derived from an EMBL/GenBank/DDBJ whole genome shotgun (WGS) entry which is preliminary data.</text>
</comment>
<dbReference type="RefSeq" id="WP_248955828.1">
    <property type="nucleotide sequence ID" value="NZ_JAKIKU010000005.1"/>
</dbReference>
<keyword evidence="2" id="KW-1185">Reference proteome</keyword>
<sequence length="108" mass="12645">MKYRDELLTQGRSYKINKEYLAARFQFFKWCKLMNYCSQNPFENVTVGQKPKVKASQERDRWNASDLKRLIHSAGFKASAVDFKWVSRLMLYGGLRPSESCQLNPVIS</sequence>